<accession>A0ABY6LAT0</accession>
<evidence type="ECO:0000256" key="1">
    <source>
        <dbReference type="SAM" id="MobiDB-lite"/>
    </source>
</evidence>
<sequence>MLYGGVKSLGYLTECLRAPAPYRPQYCLLEVAVNTTPPSVPAALWSMLKKFPAKLATCLPAVCSPETIREALQNGKCFPHLARPADDGSCPATSVQHWSANVTLTSCTDGQDDILRDPAALVVMTLLLLVVLLVVVGTLRERLRGSSMLGHSGSAERLVLPAPGGEKAPRRVPMLQGSDAGCTEPSRLDRALCAFSIYSNGRKLLSTNSSGDSIDIIHGIRFLSMAWIIVGHSFSFAMTWLTFSKFLKPSYISRAILYKFNLTHKRSKNITIIFSTLYRNLEMGCFQSEKFMEVIEATMRQQ</sequence>
<feature type="transmembrane region" description="Helical" evidence="2">
    <location>
        <begin position="222"/>
        <end position="243"/>
    </location>
</feature>
<name>A0ABY6LAT0_9ARAC</name>
<dbReference type="PANTHER" id="PTHR11161:SF0">
    <property type="entry name" value="O-ACYLTRANSFERASE LIKE PROTEIN"/>
    <property type="match status" value="1"/>
</dbReference>
<dbReference type="InterPro" id="IPR052728">
    <property type="entry name" value="O2_lipid_transport_reg"/>
</dbReference>
<dbReference type="EMBL" id="CP092878">
    <property type="protein sequence ID" value="UYV78251.1"/>
    <property type="molecule type" value="Genomic_DNA"/>
</dbReference>
<keyword evidence="4" id="KW-1185">Reference proteome</keyword>
<organism evidence="3 4">
    <name type="scientific">Cordylochernes scorpioides</name>
    <dbReference type="NCBI Taxonomy" id="51811"/>
    <lineage>
        <taxon>Eukaryota</taxon>
        <taxon>Metazoa</taxon>
        <taxon>Ecdysozoa</taxon>
        <taxon>Arthropoda</taxon>
        <taxon>Chelicerata</taxon>
        <taxon>Arachnida</taxon>
        <taxon>Pseudoscorpiones</taxon>
        <taxon>Cheliferoidea</taxon>
        <taxon>Chernetidae</taxon>
        <taxon>Cordylochernes</taxon>
    </lineage>
</organism>
<keyword evidence="2" id="KW-0812">Transmembrane</keyword>
<evidence type="ECO:0000256" key="2">
    <source>
        <dbReference type="SAM" id="Phobius"/>
    </source>
</evidence>
<dbReference type="PANTHER" id="PTHR11161">
    <property type="entry name" value="O-ACYLTRANSFERASE"/>
    <property type="match status" value="1"/>
</dbReference>
<keyword evidence="2" id="KW-1133">Transmembrane helix</keyword>
<dbReference type="Proteomes" id="UP001235939">
    <property type="component" value="Chromosome 16"/>
</dbReference>
<proteinExistence type="predicted"/>
<protein>
    <submittedName>
        <fullName evidence="3">OACYL</fullName>
    </submittedName>
</protein>
<gene>
    <name evidence="3" type="ORF">LAZ67_16000684</name>
</gene>
<feature type="region of interest" description="Disordered" evidence="1">
    <location>
        <begin position="160"/>
        <end position="181"/>
    </location>
</feature>
<feature type="transmembrane region" description="Helical" evidence="2">
    <location>
        <begin position="119"/>
        <end position="139"/>
    </location>
</feature>
<keyword evidence="2" id="KW-0472">Membrane</keyword>
<evidence type="ECO:0000313" key="3">
    <source>
        <dbReference type="EMBL" id="UYV78251.1"/>
    </source>
</evidence>
<reference evidence="3 4" key="1">
    <citation type="submission" date="2022-01" db="EMBL/GenBank/DDBJ databases">
        <title>A chromosomal length assembly of Cordylochernes scorpioides.</title>
        <authorList>
            <person name="Zeh D."/>
            <person name="Zeh J."/>
        </authorList>
    </citation>
    <scope>NUCLEOTIDE SEQUENCE [LARGE SCALE GENOMIC DNA]</scope>
    <source>
        <strain evidence="3">IN4F17</strain>
        <tissue evidence="3">Whole Body</tissue>
    </source>
</reference>
<evidence type="ECO:0000313" key="4">
    <source>
        <dbReference type="Proteomes" id="UP001235939"/>
    </source>
</evidence>